<keyword evidence="3" id="KW-0732">Signal</keyword>
<feature type="transmembrane region" description="Helical" evidence="2">
    <location>
        <begin position="117"/>
        <end position="139"/>
    </location>
</feature>
<evidence type="ECO:0000313" key="5">
    <source>
        <dbReference type="Proteomes" id="UP000306102"/>
    </source>
</evidence>
<evidence type="ECO:0000313" key="4">
    <source>
        <dbReference type="EMBL" id="THG22053.1"/>
    </source>
</evidence>
<feature type="compositionally biased region" description="Low complexity" evidence="1">
    <location>
        <begin position="41"/>
        <end position="61"/>
    </location>
</feature>
<dbReference type="Proteomes" id="UP000306102">
    <property type="component" value="Unassembled WGS sequence"/>
</dbReference>
<dbReference type="PANTHER" id="PTHR37702:SF1">
    <property type="entry name" value="HYDROXYPROLINE-RICH GLYCOPROTEIN FAMILY PROTEIN"/>
    <property type="match status" value="1"/>
</dbReference>
<proteinExistence type="predicted"/>
<feature type="region of interest" description="Disordered" evidence="1">
    <location>
        <begin position="39"/>
        <end position="61"/>
    </location>
</feature>
<feature type="signal peptide" evidence="3">
    <location>
        <begin position="1"/>
        <end position="28"/>
    </location>
</feature>
<accession>A0A4S4EYA6</accession>
<dbReference type="STRING" id="542762.A0A4S4EYA6"/>
<comment type="caution">
    <text evidence="4">The sequence shown here is derived from an EMBL/GenBank/DDBJ whole genome shotgun (WGS) entry which is preliminary data.</text>
</comment>
<keyword evidence="2" id="KW-0812">Transmembrane</keyword>
<name>A0A4S4EYA6_CAMSN</name>
<dbReference type="PANTHER" id="PTHR37702">
    <property type="entry name" value="PROLINE-RICH FAMILY PROTEIN"/>
    <property type="match status" value="1"/>
</dbReference>
<keyword evidence="5" id="KW-1185">Reference proteome</keyword>
<evidence type="ECO:0000256" key="2">
    <source>
        <dbReference type="SAM" id="Phobius"/>
    </source>
</evidence>
<evidence type="ECO:0000256" key="1">
    <source>
        <dbReference type="SAM" id="MobiDB-lite"/>
    </source>
</evidence>
<sequence length="140" mass="15323">MAAPKPNQLLYTLIFLSIILNIPVATISQECPYPCYPPPTGTVNNPTPPSTIETPPSQTASYPPPPAFFYPPPSGYLPFSPPFIGNAPPPPDPIVPWFPYYYRKPPHQSDQSSSSTALQGSTVMISIAYFFGFLGFFLIL</sequence>
<evidence type="ECO:0000256" key="3">
    <source>
        <dbReference type="SAM" id="SignalP"/>
    </source>
</evidence>
<gene>
    <name evidence="4" type="ORF">TEA_020825</name>
</gene>
<protein>
    <submittedName>
        <fullName evidence="4">Uncharacterized protein</fullName>
    </submittedName>
</protein>
<dbReference type="AlphaFoldDB" id="A0A4S4EYA6"/>
<keyword evidence="2" id="KW-1133">Transmembrane helix</keyword>
<organism evidence="4 5">
    <name type="scientific">Camellia sinensis var. sinensis</name>
    <name type="common">China tea</name>
    <dbReference type="NCBI Taxonomy" id="542762"/>
    <lineage>
        <taxon>Eukaryota</taxon>
        <taxon>Viridiplantae</taxon>
        <taxon>Streptophyta</taxon>
        <taxon>Embryophyta</taxon>
        <taxon>Tracheophyta</taxon>
        <taxon>Spermatophyta</taxon>
        <taxon>Magnoliopsida</taxon>
        <taxon>eudicotyledons</taxon>
        <taxon>Gunneridae</taxon>
        <taxon>Pentapetalae</taxon>
        <taxon>asterids</taxon>
        <taxon>Ericales</taxon>
        <taxon>Theaceae</taxon>
        <taxon>Camellia</taxon>
    </lineage>
</organism>
<keyword evidence="2" id="KW-0472">Membrane</keyword>
<feature type="chain" id="PRO_5020555479" evidence="3">
    <location>
        <begin position="29"/>
        <end position="140"/>
    </location>
</feature>
<dbReference type="EMBL" id="SDRB02001018">
    <property type="protein sequence ID" value="THG22053.1"/>
    <property type="molecule type" value="Genomic_DNA"/>
</dbReference>
<reference evidence="4 5" key="1">
    <citation type="journal article" date="2018" name="Proc. Natl. Acad. Sci. U.S.A.">
        <title>Draft genome sequence of Camellia sinensis var. sinensis provides insights into the evolution of the tea genome and tea quality.</title>
        <authorList>
            <person name="Wei C."/>
            <person name="Yang H."/>
            <person name="Wang S."/>
            <person name="Zhao J."/>
            <person name="Liu C."/>
            <person name="Gao L."/>
            <person name="Xia E."/>
            <person name="Lu Y."/>
            <person name="Tai Y."/>
            <person name="She G."/>
            <person name="Sun J."/>
            <person name="Cao H."/>
            <person name="Tong W."/>
            <person name="Gao Q."/>
            <person name="Li Y."/>
            <person name="Deng W."/>
            <person name="Jiang X."/>
            <person name="Wang W."/>
            <person name="Chen Q."/>
            <person name="Zhang S."/>
            <person name="Li H."/>
            <person name="Wu J."/>
            <person name="Wang P."/>
            <person name="Li P."/>
            <person name="Shi C."/>
            <person name="Zheng F."/>
            <person name="Jian J."/>
            <person name="Huang B."/>
            <person name="Shan D."/>
            <person name="Shi M."/>
            <person name="Fang C."/>
            <person name="Yue Y."/>
            <person name="Li F."/>
            <person name="Li D."/>
            <person name="Wei S."/>
            <person name="Han B."/>
            <person name="Jiang C."/>
            <person name="Yin Y."/>
            <person name="Xia T."/>
            <person name="Zhang Z."/>
            <person name="Bennetzen J.L."/>
            <person name="Zhao S."/>
            <person name="Wan X."/>
        </authorList>
    </citation>
    <scope>NUCLEOTIDE SEQUENCE [LARGE SCALE GENOMIC DNA]</scope>
    <source>
        <strain evidence="5">cv. Shuchazao</strain>
        <tissue evidence="4">Leaf</tissue>
    </source>
</reference>